<comment type="subcellular location">
    <subcellularLocation>
        <location evidence="1">Chromosome</location>
    </subcellularLocation>
</comment>
<dbReference type="GO" id="GO:0008170">
    <property type="term" value="F:N-methyltransferase activity"/>
    <property type="evidence" value="ECO:0007669"/>
    <property type="project" value="UniProtKB-ARBA"/>
</dbReference>
<feature type="domain" description="SET" evidence="8">
    <location>
        <begin position="98"/>
        <end position="222"/>
    </location>
</feature>
<dbReference type="InterPro" id="IPR046341">
    <property type="entry name" value="SET_dom_sf"/>
</dbReference>
<dbReference type="EMBL" id="LBMM01000917">
    <property type="protein sequence ID" value="KMQ97221.1"/>
    <property type="molecule type" value="Genomic_DNA"/>
</dbReference>
<keyword evidence="5" id="KW-0949">S-adenosyl-L-methionine</keyword>
<dbReference type="SUPFAM" id="SSF82199">
    <property type="entry name" value="SET domain"/>
    <property type="match status" value="1"/>
</dbReference>
<reference evidence="11 12" key="1">
    <citation type="submission" date="2015-04" db="EMBL/GenBank/DDBJ databases">
        <title>Lasius niger genome sequencing.</title>
        <authorList>
            <person name="Konorov E.A."/>
            <person name="Nikitin M.A."/>
            <person name="Kirill M.V."/>
            <person name="Chang P."/>
        </authorList>
    </citation>
    <scope>NUCLEOTIDE SEQUENCE [LARGE SCALE GENOMIC DNA]</scope>
    <source>
        <tissue evidence="11">Whole</tissue>
    </source>
</reference>
<evidence type="ECO:0000256" key="5">
    <source>
        <dbReference type="ARBA" id="ARBA00022691"/>
    </source>
</evidence>
<dbReference type="PaxDb" id="67767-A0A0J7L3I9"/>
<keyword evidence="3 11" id="KW-0489">Methyltransferase</keyword>
<dbReference type="GO" id="GO:0005694">
    <property type="term" value="C:chromosome"/>
    <property type="evidence" value="ECO:0007669"/>
    <property type="project" value="UniProtKB-SubCell"/>
</dbReference>
<evidence type="ECO:0000256" key="7">
    <source>
        <dbReference type="ARBA" id="ARBA00022833"/>
    </source>
</evidence>
<dbReference type="GO" id="GO:0008757">
    <property type="term" value="F:S-adenosylmethionine-dependent methyltransferase activity"/>
    <property type="evidence" value="ECO:0007669"/>
    <property type="project" value="UniProtKB-ARBA"/>
</dbReference>
<keyword evidence="4 11" id="KW-0808">Transferase</keyword>
<dbReference type="InterPro" id="IPR003616">
    <property type="entry name" value="Post-SET_dom"/>
</dbReference>
<dbReference type="PANTHER" id="PTHR46223">
    <property type="entry name" value="HISTONE-LYSINE N-METHYLTRANSFERASE SUV39H"/>
    <property type="match status" value="1"/>
</dbReference>
<keyword evidence="6" id="KW-0479">Metal-binding</keyword>
<protein>
    <submittedName>
        <fullName evidence="11">Histone-lysine n-methyltransferase setmar</fullName>
    </submittedName>
</protein>
<evidence type="ECO:0000259" key="9">
    <source>
        <dbReference type="PROSITE" id="PS50867"/>
    </source>
</evidence>
<dbReference type="InterPro" id="IPR001214">
    <property type="entry name" value="SET_dom"/>
</dbReference>
<dbReference type="Proteomes" id="UP000036403">
    <property type="component" value="Unassembled WGS sequence"/>
</dbReference>
<dbReference type="Pfam" id="PF00856">
    <property type="entry name" value="SET"/>
    <property type="match status" value="1"/>
</dbReference>
<dbReference type="InterPro" id="IPR007728">
    <property type="entry name" value="Pre-SET_dom"/>
</dbReference>
<proteinExistence type="predicted"/>
<name>A0A0J7L3I9_LASNI</name>
<dbReference type="STRING" id="67767.A0A0J7L3I9"/>
<accession>A0A0J7L3I9</accession>
<dbReference type="InterPro" id="IPR050973">
    <property type="entry name" value="H3K9_Histone-Lys_N-MTase"/>
</dbReference>
<dbReference type="PROSITE" id="PS50280">
    <property type="entry name" value="SET"/>
    <property type="match status" value="1"/>
</dbReference>
<evidence type="ECO:0000313" key="12">
    <source>
        <dbReference type="Proteomes" id="UP000036403"/>
    </source>
</evidence>
<evidence type="ECO:0000256" key="3">
    <source>
        <dbReference type="ARBA" id="ARBA00022603"/>
    </source>
</evidence>
<dbReference type="PROSITE" id="PS50868">
    <property type="entry name" value="POST_SET"/>
    <property type="match status" value="1"/>
</dbReference>
<dbReference type="GO" id="GO:0032259">
    <property type="term" value="P:methylation"/>
    <property type="evidence" value="ECO:0007669"/>
    <property type="project" value="UniProtKB-KW"/>
</dbReference>
<feature type="domain" description="Post-SET" evidence="10">
    <location>
        <begin position="234"/>
        <end position="250"/>
    </location>
</feature>
<dbReference type="GO" id="GO:0008270">
    <property type="term" value="F:zinc ion binding"/>
    <property type="evidence" value="ECO:0007669"/>
    <property type="project" value="InterPro"/>
</dbReference>
<comment type="caution">
    <text evidence="11">The sequence shown here is derived from an EMBL/GenBank/DDBJ whole genome shotgun (WGS) entry which is preliminary data.</text>
</comment>
<dbReference type="AlphaFoldDB" id="A0A0J7L3I9"/>
<evidence type="ECO:0000259" key="8">
    <source>
        <dbReference type="PROSITE" id="PS50280"/>
    </source>
</evidence>
<keyword evidence="12" id="KW-1185">Reference proteome</keyword>
<dbReference type="GO" id="GO:0005634">
    <property type="term" value="C:nucleus"/>
    <property type="evidence" value="ECO:0007669"/>
    <property type="project" value="InterPro"/>
</dbReference>
<keyword evidence="2" id="KW-0158">Chromosome</keyword>
<dbReference type="Pfam" id="PF05033">
    <property type="entry name" value="Pre-SET"/>
    <property type="match status" value="1"/>
</dbReference>
<keyword evidence="7" id="KW-0862">Zinc</keyword>
<evidence type="ECO:0000313" key="11">
    <source>
        <dbReference type="EMBL" id="KMQ97221.1"/>
    </source>
</evidence>
<dbReference type="OrthoDB" id="48306at2759"/>
<sequence>MEATASTDEYEHNVADVMYIVNNIPGPGVNVADFEAEYIVGCSCAIECHNCSCTRGFANYLNARIVDEKLAGPVFECNPRCKCGPNCGNRLVQNGPLNCLIVKEVAGKGLGLYTTRLIKKGQFICEYAGEVIDPQEARRRIEANKRHNMMNYVLVVTEHVGDRVIVTCIDPKYFGNIGRYANHSCDPNSSLVPVRVEGIVPRLGLFASRDIENREEVTFDYADGAMANSVHYLSDTPCLCGSNNCFRYLPHNQI</sequence>
<organism evidence="11 12">
    <name type="scientific">Lasius niger</name>
    <name type="common">Black garden ant</name>
    <dbReference type="NCBI Taxonomy" id="67767"/>
    <lineage>
        <taxon>Eukaryota</taxon>
        <taxon>Metazoa</taxon>
        <taxon>Ecdysozoa</taxon>
        <taxon>Arthropoda</taxon>
        <taxon>Hexapoda</taxon>
        <taxon>Insecta</taxon>
        <taxon>Pterygota</taxon>
        <taxon>Neoptera</taxon>
        <taxon>Endopterygota</taxon>
        <taxon>Hymenoptera</taxon>
        <taxon>Apocrita</taxon>
        <taxon>Aculeata</taxon>
        <taxon>Formicoidea</taxon>
        <taxon>Formicidae</taxon>
        <taxon>Formicinae</taxon>
        <taxon>Lasius</taxon>
        <taxon>Lasius</taxon>
    </lineage>
</organism>
<evidence type="ECO:0000256" key="2">
    <source>
        <dbReference type="ARBA" id="ARBA00022454"/>
    </source>
</evidence>
<gene>
    <name evidence="11" type="ORF">RF55_2455</name>
</gene>
<evidence type="ECO:0000259" key="10">
    <source>
        <dbReference type="PROSITE" id="PS50868"/>
    </source>
</evidence>
<evidence type="ECO:0000256" key="6">
    <source>
        <dbReference type="ARBA" id="ARBA00022723"/>
    </source>
</evidence>
<dbReference type="SMART" id="SM00317">
    <property type="entry name" value="SET"/>
    <property type="match status" value="1"/>
</dbReference>
<feature type="domain" description="Pre-SET" evidence="9">
    <location>
        <begin position="40"/>
        <end position="95"/>
    </location>
</feature>
<dbReference type="PROSITE" id="PS50867">
    <property type="entry name" value="PRE_SET"/>
    <property type="match status" value="1"/>
</dbReference>
<dbReference type="PANTHER" id="PTHR46223:SF3">
    <property type="entry name" value="HISTONE-LYSINE N-METHYLTRANSFERASE SET-23"/>
    <property type="match status" value="1"/>
</dbReference>
<evidence type="ECO:0000256" key="4">
    <source>
        <dbReference type="ARBA" id="ARBA00022679"/>
    </source>
</evidence>
<dbReference type="Gene3D" id="2.170.270.10">
    <property type="entry name" value="SET domain"/>
    <property type="match status" value="1"/>
</dbReference>
<dbReference type="GO" id="GO:0042054">
    <property type="term" value="F:histone methyltransferase activity"/>
    <property type="evidence" value="ECO:0007669"/>
    <property type="project" value="InterPro"/>
</dbReference>
<evidence type="ECO:0000256" key="1">
    <source>
        <dbReference type="ARBA" id="ARBA00004286"/>
    </source>
</evidence>